<reference evidence="5 6" key="1">
    <citation type="submission" date="2024-09" db="EMBL/GenBank/DDBJ databases">
        <title>Floridaenema gen nov. (Aerosakkonemataceae, Aerosakkonematales ord. nov., Cyanobacteria) from benthic tropical and subtropical fresh waters, with the description of four new species.</title>
        <authorList>
            <person name="Moretto J.A."/>
            <person name="Berthold D.E."/>
            <person name="Lefler F.W."/>
            <person name="Huang I.-S."/>
            <person name="Laughinghouse H. IV."/>
        </authorList>
    </citation>
    <scope>NUCLEOTIDE SEQUENCE [LARGE SCALE GENOMIC DNA]</scope>
    <source>
        <strain evidence="5 6">BLCC-F50</strain>
    </source>
</reference>
<dbReference type="SUPFAM" id="SSF52317">
    <property type="entry name" value="Class I glutamine amidotransferase-like"/>
    <property type="match status" value="1"/>
</dbReference>
<dbReference type="RefSeq" id="WP_413266672.1">
    <property type="nucleotide sequence ID" value="NZ_JBHFNR010000235.1"/>
</dbReference>
<accession>A0ABV4XZ89</accession>
<dbReference type="Pfam" id="PF01965">
    <property type="entry name" value="DJ-1_PfpI"/>
    <property type="match status" value="1"/>
</dbReference>
<keyword evidence="1" id="KW-0346">Stress response</keyword>
<organism evidence="5 6">
    <name type="scientific">Floridaenema flaviceps BLCC-F50</name>
    <dbReference type="NCBI Taxonomy" id="3153642"/>
    <lineage>
        <taxon>Bacteria</taxon>
        <taxon>Bacillati</taxon>
        <taxon>Cyanobacteriota</taxon>
        <taxon>Cyanophyceae</taxon>
        <taxon>Oscillatoriophycideae</taxon>
        <taxon>Aerosakkonematales</taxon>
        <taxon>Aerosakkonemataceae</taxon>
        <taxon>Floridanema</taxon>
        <taxon>Floridanema flaviceps</taxon>
    </lineage>
</organism>
<comment type="similarity">
    <text evidence="3">Belongs to the peptidase C56 family. HSP31-like subfamily.</text>
</comment>
<evidence type="ECO:0000256" key="3">
    <source>
        <dbReference type="ARBA" id="ARBA00038493"/>
    </source>
</evidence>
<evidence type="ECO:0000256" key="2">
    <source>
        <dbReference type="ARBA" id="ARBA00023239"/>
    </source>
</evidence>
<feature type="domain" description="DJ-1/PfpI" evidence="4">
    <location>
        <begin position="25"/>
        <end position="232"/>
    </location>
</feature>
<dbReference type="Gene3D" id="3.40.50.880">
    <property type="match status" value="1"/>
</dbReference>
<evidence type="ECO:0000313" key="6">
    <source>
        <dbReference type="Proteomes" id="UP001576784"/>
    </source>
</evidence>
<keyword evidence="2" id="KW-0456">Lyase</keyword>
<dbReference type="EMBL" id="JBHFNR010000235">
    <property type="protein sequence ID" value="MFB2897056.1"/>
    <property type="molecule type" value="Genomic_DNA"/>
</dbReference>
<dbReference type="InterPro" id="IPR029062">
    <property type="entry name" value="Class_I_gatase-like"/>
</dbReference>
<comment type="caution">
    <text evidence="5">The sequence shown here is derived from an EMBL/GenBank/DDBJ whole genome shotgun (WGS) entry which is preliminary data.</text>
</comment>
<dbReference type="CDD" id="cd03141">
    <property type="entry name" value="GATase1_Hsp31_like"/>
    <property type="match status" value="1"/>
</dbReference>
<dbReference type="InterPro" id="IPR050325">
    <property type="entry name" value="Prot/Nucl_acid_deglycase"/>
</dbReference>
<evidence type="ECO:0000313" key="5">
    <source>
        <dbReference type="EMBL" id="MFB2897056.1"/>
    </source>
</evidence>
<dbReference type="Proteomes" id="UP001576784">
    <property type="component" value="Unassembled WGS sequence"/>
</dbReference>
<dbReference type="PANTHER" id="PTHR48094:SF11">
    <property type="entry name" value="GLUTATHIONE-INDEPENDENT GLYOXALASE HSP31-RELATED"/>
    <property type="match status" value="1"/>
</dbReference>
<gene>
    <name evidence="5" type="ORF">ACE1CI_29425</name>
</gene>
<keyword evidence="6" id="KW-1185">Reference proteome</keyword>
<dbReference type="InterPro" id="IPR002818">
    <property type="entry name" value="DJ-1/PfpI"/>
</dbReference>
<name>A0ABV4XZ89_9CYAN</name>
<protein>
    <submittedName>
        <fullName evidence="5">Type 1 glutamine amidotransferase domain-containing protein</fullName>
    </submittedName>
</protein>
<dbReference type="PANTHER" id="PTHR48094">
    <property type="entry name" value="PROTEIN/NUCLEIC ACID DEGLYCASE DJ-1-RELATED"/>
    <property type="match status" value="1"/>
</dbReference>
<evidence type="ECO:0000259" key="4">
    <source>
        <dbReference type="Pfam" id="PF01965"/>
    </source>
</evidence>
<keyword evidence="5" id="KW-0315">Glutamine amidotransferase</keyword>
<proteinExistence type="inferred from homology"/>
<evidence type="ECO:0000256" key="1">
    <source>
        <dbReference type="ARBA" id="ARBA00023016"/>
    </source>
</evidence>
<sequence length="238" mass="25839">MSKRILMIVANPSISTTLGTPVGFWASELIHPYDVFSSSGCQVTIASPQGGKVEFDSLSDPRDAFGYSKDDSLSLEYINKPEFMELLENTPAIADLDLNTFDAIVVCGGQSPMFTFRQDHDLIEMFANFYQAGKPTAALCHGTCVLLETKLATGGYLIQGKTITGFANSEEDYADHVVGQKVMPFRIEDEAKQLGANFVTKEPFSPHAVRDGNLITGQQQNSGSETAKLVLEALGMNP</sequence>